<sequence>MHEDRHDRCVICGARDWRSTARTARYAPRDWRECSHCGLLARADMLTADRLRDFVDMQWSEARSRDGRFRIAPSDPVFMEAYTFRSLALGRRHYVLPPDRSPQDELTKPYGATPADACVEPIEGIAPVPVSLAMLTRSCELPGVLDRARGLTHEFGDIVLVVDGEGLENPRDTSDAGIRIVHRPLAGDFSGQRNAAQATARHEWVLQLDADESVNQATLSDLGRVAALAQRDGALSVGLVRFNHVGGVLSDLYPDIQYRLNRRGVRYHGRVHERPHLPNGWSQSFIAPNLAIDHHLDAAHVAARSAIYDTMAPGEGRTFERGTLSTPFRR</sequence>
<dbReference type="Pfam" id="PF00535">
    <property type="entry name" value="Glycos_transf_2"/>
    <property type="match status" value="1"/>
</dbReference>
<dbReference type="InterPro" id="IPR001173">
    <property type="entry name" value="Glyco_trans_2-like"/>
</dbReference>
<dbReference type="RefSeq" id="WP_322185594.1">
    <property type="nucleotide sequence ID" value="NZ_JAXLPB010000001.1"/>
</dbReference>
<dbReference type="EC" id="2.4.-.-" evidence="2"/>
<feature type="domain" description="Glycosyltransferase 2-like" evidence="1">
    <location>
        <begin position="140"/>
        <end position="243"/>
    </location>
</feature>
<keyword evidence="3" id="KW-1185">Reference proteome</keyword>
<evidence type="ECO:0000313" key="3">
    <source>
        <dbReference type="Proteomes" id="UP001294412"/>
    </source>
</evidence>
<dbReference type="InterPro" id="IPR029044">
    <property type="entry name" value="Nucleotide-diphossugar_trans"/>
</dbReference>
<dbReference type="Proteomes" id="UP001294412">
    <property type="component" value="Unassembled WGS sequence"/>
</dbReference>
<comment type="caution">
    <text evidence="2">The sequence shown here is derived from an EMBL/GenBank/DDBJ whole genome shotgun (WGS) entry which is preliminary data.</text>
</comment>
<gene>
    <name evidence="2" type="ORF">U0C82_03160</name>
</gene>
<protein>
    <submittedName>
        <fullName evidence="2">Glycosyltransferase</fullName>
        <ecNumber evidence="2">2.4.-.-</ecNumber>
    </submittedName>
</protein>
<dbReference type="SUPFAM" id="SSF53448">
    <property type="entry name" value="Nucleotide-diphospho-sugar transferases"/>
    <property type="match status" value="1"/>
</dbReference>
<dbReference type="EMBL" id="JAXLPB010000001">
    <property type="protein sequence ID" value="MDY8108147.1"/>
    <property type="molecule type" value="Genomic_DNA"/>
</dbReference>
<organism evidence="2 3">
    <name type="scientific">Fulvimarina uroteuthidis</name>
    <dbReference type="NCBI Taxonomy" id="3098149"/>
    <lineage>
        <taxon>Bacteria</taxon>
        <taxon>Pseudomonadati</taxon>
        <taxon>Pseudomonadota</taxon>
        <taxon>Alphaproteobacteria</taxon>
        <taxon>Hyphomicrobiales</taxon>
        <taxon>Aurantimonadaceae</taxon>
        <taxon>Fulvimarina</taxon>
    </lineage>
</organism>
<dbReference type="GO" id="GO:0016757">
    <property type="term" value="F:glycosyltransferase activity"/>
    <property type="evidence" value="ECO:0007669"/>
    <property type="project" value="UniProtKB-KW"/>
</dbReference>
<evidence type="ECO:0000313" key="2">
    <source>
        <dbReference type="EMBL" id="MDY8108147.1"/>
    </source>
</evidence>
<accession>A0ABU5HZ36</accession>
<proteinExistence type="predicted"/>
<keyword evidence="2" id="KW-0328">Glycosyltransferase</keyword>
<evidence type="ECO:0000259" key="1">
    <source>
        <dbReference type="Pfam" id="PF00535"/>
    </source>
</evidence>
<reference evidence="2 3" key="1">
    <citation type="submission" date="2023-12" db="EMBL/GenBank/DDBJ databases">
        <title>Description of Novel Strain Fulvimarina sp. 2208YS6-2-32 isolated from Uroteuthis (Photololigo) edulis.</title>
        <authorList>
            <person name="Park J.-S."/>
        </authorList>
    </citation>
    <scope>NUCLEOTIDE SEQUENCE [LARGE SCALE GENOMIC DNA]</scope>
    <source>
        <strain evidence="2 3">2208YS6-2-32</strain>
    </source>
</reference>
<keyword evidence="2" id="KW-0808">Transferase</keyword>
<name>A0ABU5HZ36_9HYPH</name>